<comment type="caution">
    <text evidence="1">The sequence shown here is derived from an EMBL/GenBank/DDBJ whole genome shotgun (WGS) entry which is preliminary data.</text>
</comment>
<sequence length="159" mass="17884">MKFFLACLILTFIALKFEFKNSESSLDLSSHAPTTSAASREGNYFLVNGTQGCPTSVIWFEQCAGFVLNPRTGSKELPTEKFCHVNRGLRVVSESGLKVMTQVETKERYVRKSETSIQNGVSSSNEDTLIFDDTKEQFLWEHSQNRNSLNSGFSCLYSK</sequence>
<dbReference type="Proteomes" id="UP001152321">
    <property type="component" value="Unassembled WGS sequence"/>
</dbReference>
<dbReference type="EMBL" id="JANRMI010000005">
    <property type="protein sequence ID" value="MDG0817876.1"/>
    <property type="molecule type" value="Genomic_DNA"/>
</dbReference>
<evidence type="ECO:0000313" key="2">
    <source>
        <dbReference type="Proteomes" id="UP001152321"/>
    </source>
</evidence>
<evidence type="ECO:0000313" key="1">
    <source>
        <dbReference type="EMBL" id="MDG0817876.1"/>
    </source>
</evidence>
<gene>
    <name evidence="1" type="ORF">NWE73_15955</name>
</gene>
<dbReference type="RefSeq" id="WP_277579352.1">
    <property type="nucleotide sequence ID" value="NZ_JANRMI010000005.1"/>
</dbReference>
<name>A0ABT6DPW2_9BACT</name>
<reference evidence="1" key="1">
    <citation type="submission" date="2022-08" db="EMBL/GenBank/DDBJ databases">
        <title>Novel Bdellovibrio Species Isolated from Svalbard: Designation Bdellovibrio svalbardensis.</title>
        <authorList>
            <person name="Mitchell R.J."/>
            <person name="Choi S.Y."/>
        </authorList>
    </citation>
    <scope>NUCLEOTIDE SEQUENCE</scope>
    <source>
        <strain evidence="1">PAP01</strain>
    </source>
</reference>
<accession>A0ABT6DPW2</accession>
<protein>
    <submittedName>
        <fullName evidence="1">Uncharacterized protein</fullName>
    </submittedName>
</protein>
<keyword evidence="2" id="KW-1185">Reference proteome</keyword>
<proteinExistence type="predicted"/>
<organism evidence="1 2">
    <name type="scientific">Bdellovibrio svalbardensis</name>
    <dbReference type="NCBI Taxonomy" id="2972972"/>
    <lineage>
        <taxon>Bacteria</taxon>
        <taxon>Pseudomonadati</taxon>
        <taxon>Bdellovibrionota</taxon>
        <taxon>Bdellovibrionia</taxon>
        <taxon>Bdellovibrionales</taxon>
        <taxon>Pseudobdellovibrionaceae</taxon>
        <taxon>Bdellovibrio</taxon>
    </lineage>
</organism>